<dbReference type="InterPro" id="IPR036526">
    <property type="entry name" value="C-N_Hydrolase_sf"/>
</dbReference>
<dbReference type="EMBL" id="VIGB01000003">
    <property type="protein sequence ID" value="TQF01650.1"/>
    <property type="molecule type" value="Genomic_DNA"/>
</dbReference>
<dbReference type="SUPFAM" id="SSF103473">
    <property type="entry name" value="MFS general substrate transporter"/>
    <property type="match status" value="1"/>
</dbReference>
<dbReference type="InterPro" id="IPR003010">
    <property type="entry name" value="C-N_Hydrolase"/>
</dbReference>
<comment type="subcellular location">
    <subcellularLocation>
        <location evidence="1 8">Cell membrane</location>
        <topology evidence="1 8">Multi-pass membrane protein</topology>
    </subcellularLocation>
</comment>
<comment type="similarity">
    <text evidence="8">Belongs to the CN hydrolase family. Apolipoprotein N-acyltransferase subfamily.</text>
</comment>
<dbReference type="Pfam" id="PF07690">
    <property type="entry name" value="MFS_1"/>
    <property type="match status" value="1"/>
</dbReference>
<evidence type="ECO:0000256" key="6">
    <source>
        <dbReference type="ARBA" id="ARBA00023136"/>
    </source>
</evidence>
<feature type="transmembrane region" description="Helical" evidence="8">
    <location>
        <begin position="636"/>
        <end position="654"/>
    </location>
</feature>
<dbReference type="EC" id="2.3.1.269" evidence="8"/>
<dbReference type="OrthoDB" id="9804277at2"/>
<keyword evidence="3 8" id="KW-0808">Transferase</keyword>
<evidence type="ECO:0000256" key="5">
    <source>
        <dbReference type="ARBA" id="ARBA00022989"/>
    </source>
</evidence>
<feature type="compositionally biased region" description="Pro residues" evidence="9">
    <location>
        <begin position="351"/>
        <end position="377"/>
    </location>
</feature>
<evidence type="ECO:0000256" key="3">
    <source>
        <dbReference type="ARBA" id="ARBA00022679"/>
    </source>
</evidence>
<feature type="transmembrane region" description="Helical" evidence="8">
    <location>
        <begin position="562"/>
        <end position="581"/>
    </location>
</feature>
<feature type="transmembrane region" description="Helical" evidence="8">
    <location>
        <begin position="114"/>
        <end position="136"/>
    </location>
</feature>
<feature type="compositionally biased region" description="Basic residues" evidence="9">
    <location>
        <begin position="1"/>
        <end position="14"/>
    </location>
</feature>
<dbReference type="SUPFAM" id="SSF56317">
    <property type="entry name" value="Carbon-nitrogen hydrolase"/>
    <property type="match status" value="1"/>
</dbReference>
<dbReference type="HAMAP" id="MF_01148">
    <property type="entry name" value="Lnt"/>
    <property type="match status" value="1"/>
</dbReference>
<dbReference type="InterPro" id="IPR036259">
    <property type="entry name" value="MFS_trans_sf"/>
</dbReference>
<sequence>MGTTRHPREKRATRTPHSPPSSPAKPRRCAHPLHPPARGEDGGMDERAGLAANGPVPEVAAGSTRGSLRRDLAGPLRGLLAGQCLGQCGDGLAQIAFAQFVLFDVGRGATPGRIAAVLAATLLPFSLVGPFAGVLLDRLDRRRTLVAVSVLRGLLVAVGAVVVAARLTAPAYLAVILLLSSSRLVLTAKGAALPRTVPRERLVPANALSALAGSSAAFLGAVGGSLFVGRSVVAGFFAAGVLYAGAATVFATLPSLGPDRPIPPTGHPEPPATPRPQPHSPGPPNPERQPSDAPFTTLPSLRPDRPIPPTGHPEPPATPRPQPHSSGPPNPERQPSDAPFTTLPSLRPDRPIPPTGHPEPPATPRPQPHSPGPPNPERQPSDAVFPRVLRTVADLVEGVRVVTRTPAIRRPLLAVGAHRLLLGAGFVVLVLVADSQYRLKASGYGIALAATGIATFAASAAAPALASRYGARALLPAAFLPAAAAAYVGGLFPSLWVLVACVAVAAFAFQVLKVCADALIGGATPDAARGRVFALYDLLYNLAFVFAGLAMVPWWHAGRERALLWWVAAGFTAGWAVIELADHGKLRWRRSRRARRRRRPRPRPRLRLGARPQLRGRCAALLAGGLPALAFPAPAWWWLAWVALVPLLLLVRAAPTRREGVIRAWWGLGGFEVATQYWLLPSIGPALGLLAVLLGALWLPWGWAVHRLLAAPLTGRRAAAALLVVPSAWTCAEAVRSWQSLGGPWVLLGATQWNQPSLLASASLGGVWLTGFLIALVNTAVVIVLINRQRVRLVAVVILLAVAVGPVWSAVRPALPAAGSVRIAVVQPGVLTSPTGRQSWEETTTAQLSSQHPDLVIWGESSLGYDLTADPALIAGLQGLAQQVNADLLVNGDATVPGTSSAYNTSALIAPDGLVGEYHKIRLVPFGEYIPLRPVLGWVADFSKAAPTNRVRGDQTTVMHSGSLAFGPLICFESAFPDLARTEVAHGAQLLVYQTSTSTFQGSWAQPQHASLAAVRAAETGRPAVQVGLTGVSAVFDAHGRQLAWHGAGYRGAFTTDVPLVSGSTPYQRSGDWMLAVAFTTLAAGATSAVFRARPDER</sequence>
<keyword evidence="2 8" id="KW-1003">Cell membrane</keyword>
<dbReference type="InterPro" id="IPR045378">
    <property type="entry name" value="LNT_N"/>
</dbReference>
<feature type="region of interest" description="Disordered" evidence="9">
    <location>
        <begin position="258"/>
        <end position="382"/>
    </location>
</feature>
<reference evidence="11 12" key="1">
    <citation type="submission" date="2019-06" db="EMBL/GenBank/DDBJ databases">
        <title>Description of Kitasatospora acidophila sp. nov. isolated from pine grove soil, and reclassification of Streptomyces novaecaesareae to Kitasatospora novaeceasareae comb. nov.</title>
        <authorList>
            <person name="Kim M.J."/>
        </authorList>
    </citation>
    <scope>NUCLEOTIDE SEQUENCE [LARGE SCALE GENOMIC DNA]</scope>
    <source>
        <strain evidence="11 12">MMS16-CNU292</strain>
    </source>
</reference>
<feature type="transmembrane region" description="Helical" evidence="8">
    <location>
        <begin position="758"/>
        <end position="786"/>
    </location>
</feature>
<feature type="compositionally biased region" description="Pro residues" evidence="9">
    <location>
        <begin position="306"/>
        <end position="332"/>
    </location>
</feature>
<dbReference type="GO" id="GO:0042158">
    <property type="term" value="P:lipoprotein biosynthetic process"/>
    <property type="evidence" value="ECO:0007669"/>
    <property type="project" value="UniProtKB-UniRule"/>
</dbReference>
<dbReference type="PANTHER" id="PTHR38686">
    <property type="entry name" value="APOLIPOPROTEIN N-ACYLTRANSFERASE"/>
    <property type="match status" value="1"/>
</dbReference>
<dbReference type="GO" id="GO:0022857">
    <property type="term" value="F:transmembrane transporter activity"/>
    <property type="evidence" value="ECO:0007669"/>
    <property type="project" value="InterPro"/>
</dbReference>
<dbReference type="PROSITE" id="PS50263">
    <property type="entry name" value="CN_HYDROLASE"/>
    <property type="match status" value="1"/>
</dbReference>
<evidence type="ECO:0000256" key="8">
    <source>
        <dbReference type="HAMAP-Rule" id="MF_01148"/>
    </source>
</evidence>
<keyword evidence="7 8" id="KW-0012">Acyltransferase</keyword>
<feature type="transmembrane region" description="Helical" evidence="8">
    <location>
        <begin position="233"/>
        <end position="253"/>
    </location>
</feature>
<comment type="function">
    <text evidence="8">Catalyzes the phospholipid dependent N-acylation of the N-terminal cysteine of apolipoprotein, the last step in lipoprotein maturation.</text>
</comment>
<organism evidence="11 12">
    <name type="scientific">Kitasatospora acidiphila</name>
    <dbReference type="NCBI Taxonomy" id="2567942"/>
    <lineage>
        <taxon>Bacteria</taxon>
        <taxon>Bacillati</taxon>
        <taxon>Actinomycetota</taxon>
        <taxon>Actinomycetes</taxon>
        <taxon>Kitasatosporales</taxon>
        <taxon>Streptomycetaceae</taxon>
        <taxon>Kitasatospora</taxon>
    </lineage>
</organism>
<feature type="transmembrane region" description="Helical" evidence="8">
    <location>
        <begin position="686"/>
        <end position="706"/>
    </location>
</feature>
<comment type="pathway">
    <text evidence="8">Protein modification; lipoprotein biosynthesis (N-acyl transfer).</text>
</comment>
<evidence type="ECO:0000256" key="2">
    <source>
        <dbReference type="ARBA" id="ARBA00022475"/>
    </source>
</evidence>
<keyword evidence="5 8" id="KW-1133">Transmembrane helix</keyword>
<feature type="transmembrane region" description="Helical" evidence="8">
    <location>
        <begin position="532"/>
        <end position="556"/>
    </location>
</feature>
<dbReference type="PANTHER" id="PTHR38686:SF1">
    <property type="entry name" value="APOLIPOPROTEIN N-ACYLTRANSFERASE"/>
    <property type="match status" value="1"/>
</dbReference>
<evidence type="ECO:0000256" key="7">
    <source>
        <dbReference type="ARBA" id="ARBA00023315"/>
    </source>
</evidence>
<comment type="caution">
    <text evidence="11">The sequence shown here is derived from an EMBL/GenBank/DDBJ whole genome shotgun (WGS) entry which is preliminary data.</text>
</comment>
<keyword evidence="11" id="KW-0449">Lipoprotein</keyword>
<feature type="transmembrane region" description="Helical" evidence="8">
    <location>
        <begin position="412"/>
        <end position="432"/>
    </location>
</feature>
<feature type="transmembrane region" description="Helical" evidence="8">
    <location>
        <begin position="145"/>
        <end position="165"/>
    </location>
</feature>
<dbReference type="CDD" id="cd07571">
    <property type="entry name" value="ALP_N-acyl_transferase"/>
    <property type="match status" value="1"/>
</dbReference>
<keyword evidence="4 8" id="KW-0812">Transmembrane</keyword>
<dbReference type="Proteomes" id="UP000319103">
    <property type="component" value="Unassembled WGS sequence"/>
</dbReference>
<feature type="compositionally biased region" description="Pro residues" evidence="9">
    <location>
        <begin position="260"/>
        <end position="287"/>
    </location>
</feature>
<feature type="transmembrane region" description="Helical" evidence="8">
    <location>
        <begin position="793"/>
        <end position="811"/>
    </location>
</feature>
<evidence type="ECO:0000313" key="11">
    <source>
        <dbReference type="EMBL" id="TQF01650.1"/>
    </source>
</evidence>
<feature type="transmembrane region" description="Helical" evidence="8">
    <location>
        <begin position="171"/>
        <end position="193"/>
    </location>
</feature>
<evidence type="ECO:0000256" key="4">
    <source>
        <dbReference type="ARBA" id="ARBA00022692"/>
    </source>
</evidence>
<comment type="caution">
    <text evidence="8">Lacks conserved residue(s) required for the propagation of feature annotation.</text>
</comment>
<proteinExistence type="inferred from homology"/>
<name>A0A540VY06_9ACTN</name>
<dbReference type="Pfam" id="PF20154">
    <property type="entry name" value="LNT_N"/>
    <property type="match status" value="1"/>
</dbReference>
<evidence type="ECO:0000259" key="10">
    <source>
        <dbReference type="PROSITE" id="PS50263"/>
    </source>
</evidence>
<dbReference type="InterPro" id="IPR011701">
    <property type="entry name" value="MFS"/>
</dbReference>
<feature type="transmembrane region" description="Helical" evidence="8">
    <location>
        <begin position="205"/>
        <end position="227"/>
    </location>
</feature>
<evidence type="ECO:0000256" key="1">
    <source>
        <dbReference type="ARBA" id="ARBA00004651"/>
    </source>
</evidence>
<feature type="domain" description="CN hydrolase" evidence="10">
    <location>
        <begin position="821"/>
        <end position="1060"/>
    </location>
</feature>
<dbReference type="AlphaFoldDB" id="A0A540VY06"/>
<feature type="compositionally biased region" description="Basic and acidic residues" evidence="9">
    <location>
        <begin position="37"/>
        <end position="48"/>
    </location>
</feature>
<dbReference type="UniPathway" id="UPA00666"/>
<comment type="catalytic activity">
    <reaction evidence="8">
        <text>N-terminal S-1,2-diacyl-sn-glyceryl-L-cysteinyl-[lipoprotein] + a glycerophospholipid = N-acyl-S-1,2-diacyl-sn-glyceryl-L-cysteinyl-[lipoprotein] + a 2-acyl-sn-glycero-3-phospholipid + H(+)</text>
        <dbReference type="Rhea" id="RHEA:48228"/>
        <dbReference type="Rhea" id="RHEA-COMP:14681"/>
        <dbReference type="Rhea" id="RHEA-COMP:14684"/>
        <dbReference type="ChEBI" id="CHEBI:15378"/>
        <dbReference type="ChEBI" id="CHEBI:136912"/>
        <dbReference type="ChEBI" id="CHEBI:140656"/>
        <dbReference type="ChEBI" id="CHEBI:140657"/>
        <dbReference type="ChEBI" id="CHEBI:140660"/>
        <dbReference type="EC" id="2.3.1.269"/>
    </reaction>
</comment>
<feature type="transmembrane region" description="Helical" evidence="8">
    <location>
        <begin position="496"/>
        <end position="520"/>
    </location>
</feature>
<dbReference type="NCBIfam" id="TIGR00546">
    <property type="entry name" value="lnt"/>
    <property type="match status" value="1"/>
</dbReference>
<dbReference type="InterPro" id="IPR004563">
    <property type="entry name" value="Apolipo_AcylTrfase"/>
</dbReference>
<gene>
    <name evidence="8 11" type="primary">lnt</name>
    <name evidence="11" type="ORF">E6W39_04555</name>
</gene>
<protein>
    <recommendedName>
        <fullName evidence="8">Apolipoprotein N-acyltransferase</fullName>
        <shortName evidence="8">ALP N-acyltransferase</shortName>
        <ecNumber evidence="8">2.3.1.269</ecNumber>
    </recommendedName>
</protein>
<evidence type="ECO:0000313" key="12">
    <source>
        <dbReference type="Proteomes" id="UP000319103"/>
    </source>
</evidence>
<dbReference type="Gene3D" id="1.20.1250.20">
    <property type="entry name" value="MFS general substrate transporter like domains"/>
    <property type="match status" value="1"/>
</dbReference>
<evidence type="ECO:0000256" key="9">
    <source>
        <dbReference type="SAM" id="MobiDB-lite"/>
    </source>
</evidence>
<feature type="region of interest" description="Disordered" evidence="9">
    <location>
        <begin position="1"/>
        <end position="65"/>
    </location>
</feature>
<dbReference type="GO" id="GO:0016410">
    <property type="term" value="F:N-acyltransferase activity"/>
    <property type="evidence" value="ECO:0007669"/>
    <property type="project" value="UniProtKB-UniRule"/>
</dbReference>
<dbReference type="Pfam" id="PF00795">
    <property type="entry name" value="CN_hydrolase"/>
    <property type="match status" value="1"/>
</dbReference>
<dbReference type="GO" id="GO:0005886">
    <property type="term" value="C:plasma membrane"/>
    <property type="evidence" value="ECO:0007669"/>
    <property type="project" value="UniProtKB-SubCell"/>
</dbReference>
<dbReference type="Gene3D" id="3.60.110.10">
    <property type="entry name" value="Carbon-nitrogen hydrolase"/>
    <property type="match status" value="1"/>
</dbReference>
<accession>A0A540VY06</accession>
<feature type="transmembrane region" description="Helical" evidence="8">
    <location>
        <begin position="444"/>
        <end position="466"/>
    </location>
</feature>
<keyword evidence="12" id="KW-1185">Reference proteome</keyword>
<keyword evidence="6 8" id="KW-0472">Membrane</keyword>